<keyword evidence="4 7" id="KW-0812">Transmembrane</keyword>
<keyword evidence="10" id="KW-1185">Reference proteome</keyword>
<feature type="transmembrane region" description="Helical" evidence="7">
    <location>
        <begin position="51"/>
        <end position="75"/>
    </location>
</feature>
<evidence type="ECO:0000313" key="9">
    <source>
        <dbReference type="EMBL" id="GHE17794.1"/>
    </source>
</evidence>
<evidence type="ECO:0000256" key="1">
    <source>
        <dbReference type="ARBA" id="ARBA00004651"/>
    </source>
</evidence>
<evidence type="ECO:0000256" key="6">
    <source>
        <dbReference type="ARBA" id="ARBA00023136"/>
    </source>
</evidence>
<accession>A0ABQ3HNT8</accession>
<proteinExistence type="predicted"/>
<dbReference type="Proteomes" id="UP000597341">
    <property type="component" value="Unassembled WGS sequence"/>
</dbReference>
<evidence type="ECO:0000256" key="5">
    <source>
        <dbReference type="ARBA" id="ARBA00022989"/>
    </source>
</evidence>
<feature type="transmembrane region" description="Helical" evidence="7">
    <location>
        <begin position="231"/>
        <end position="250"/>
    </location>
</feature>
<sequence length="409" mass="43407">MATLVRTNQLPASVFWRYWTAKTTSQAGSALTSVALPLTALVLLDASALEVGILVAAGDLGWLLLTLPAGALATHLPLRGLQASVDFVRAGALLTPAILWPLGWLTMPTLFAVALTVSFANVFAFVANTTYIPHVVPREQLNSRNSLMSGTHALTQLGGPPVAGVVVQWLGAPIALLIDAVSYVVSGALMWTLPRAERPQVARSPMLTQIREGWRYVVAHPVMRPMMIDAAATNFACGMLLTLTPLYLIRDLGASPTAYGVVLASEGLGALVGATFGPRLGRRFGTGRMLLAAAVLSVPSVLLMPLGHDLLGMAAFALGNALFAFFTVILSVVTRTYRQQESPPHLLARVMATVRFVSWGVIPLGGLLAGWVAQGTSARDALWLLAVVVAVSPVVLFASPLRDRREILD</sequence>
<feature type="transmembrane region" description="Helical" evidence="7">
    <location>
        <begin position="110"/>
        <end position="132"/>
    </location>
</feature>
<keyword evidence="3" id="KW-1003">Cell membrane</keyword>
<dbReference type="SUPFAM" id="SSF103473">
    <property type="entry name" value="MFS general substrate transporter"/>
    <property type="match status" value="1"/>
</dbReference>
<dbReference type="PANTHER" id="PTHR23513">
    <property type="entry name" value="INTEGRAL MEMBRANE EFFLUX PROTEIN-RELATED"/>
    <property type="match status" value="1"/>
</dbReference>
<feature type="transmembrane region" description="Helical" evidence="7">
    <location>
        <begin position="26"/>
        <end position="44"/>
    </location>
</feature>
<evidence type="ECO:0000313" key="10">
    <source>
        <dbReference type="Proteomes" id="UP000597341"/>
    </source>
</evidence>
<keyword evidence="2" id="KW-0813">Transport</keyword>
<dbReference type="EMBL" id="BNAD01000006">
    <property type="protein sequence ID" value="GHE17794.1"/>
    <property type="molecule type" value="Genomic_DNA"/>
</dbReference>
<evidence type="ECO:0000259" key="8">
    <source>
        <dbReference type="PROSITE" id="PS50850"/>
    </source>
</evidence>
<feature type="transmembrane region" description="Helical" evidence="7">
    <location>
        <begin position="256"/>
        <end position="277"/>
    </location>
</feature>
<feature type="transmembrane region" description="Helical" evidence="7">
    <location>
        <begin position="87"/>
        <end position="105"/>
    </location>
</feature>
<dbReference type="Gene3D" id="1.20.1250.20">
    <property type="entry name" value="MFS general substrate transporter like domains"/>
    <property type="match status" value="1"/>
</dbReference>
<gene>
    <name evidence="9" type="ORF">GCM10011376_24040</name>
</gene>
<name>A0ABQ3HNT8_9ACTN</name>
<dbReference type="InterPro" id="IPR036259">
    <property type="entry name" value="MFS_trans_sf"/>
</dbReference>
<evidence type="ECO:0000256" key="7">
    <source>
        <dbReference type="SAM" id="Phobius"/>
    </source>
</evidence>
<evidence type="ECO:0000256" key="3">
    <source>
        <dbReference type="ARBA" id="ARBA00022475"/>
    </source>
</evidence>
<evidence type="ECO:0000256" key="4">
    <source>
        <dbReference type="ARBA" id="ARBA00022692"/>
    </source>
</evidence>
<dbReference type="PROSITE" id="PS50850">
    <property type="entry name" value="MFS"/>
    <property type="match status" value="1"/>
</dbReference>
<comment type="subcellular location">
    <subcellularLocation>
        <location evidence="1">Cell membrane</location>
        <topology evidence="1">Multi-pass membrane protein</topology>
    </subcellularLocation>
</comment>
<feature type="domain" description="Major facilitator superfamily (MFS) profile" evidence="8">
    <location>
        <begin position="222"/>
        <end position="409"/>
    </location>
</feature>
<dbReference type="InterPro" id="IPR020846">
    <property type="entry name" value="MFS_dom"/>
</dbReference>
<keyword evidence="6 7" id="KW-0472">Membrane</keyword>
<feature type="transmembrane region" description="Helical" evidence="7">
    <location>
        <begin position="381"/>
        <end position="401"/>
    </location>
</feature>
<feature type="transmembrane region" description="Helical" evidence="7">
    <location>
        <begin position="313"/>
        <end position="334"/>
    </location>
</feature>
<dbReference type="CDD" id="cd06173">
    <property type="entry name" value="MFS_MefA_like"/>
    <property type="match status" value="1"/>
</dbReference>
<protein>
    <submittedName>
        <fullName evidence="9">MFS transporter</fullName>
    </submittedName>
</protein>
<organism evidence="9 10">
    <name type="scientific">Nocardioides flavus</name>
    <name type="common">ex Wang et al. 2016</name>
    <dbReference type="NCBI Taxonomy" id="2058780"/>
    <lineage>
        <taxon>Bacteria</taxon>
        <taxon>Bacillati</taxon>
        <taxon>Actinomycetota</taxon>
        <taxon>Actinomycetes</taxon>
        <taxon>Propionibacteriales</taxon>
        <taxon>Nocardioidaceae</taxon>
        <taxon>Nocardioides</taxon>
    </lineage>
</organism>
<dbReference type="PANTHER" id="PTHR23513:SF6">
    <property type="entry name" value="MAJOR FACILITATOR SUPERFAMILY ASSOCIATED DOMAIN-CONTAINING PROTEIN"/>
    <property type="match status" value="1"/>
</dbReference>
<feature type="transmembrane region" description="Helical" evidence="7">
    <location>
        <begin position="346"/>
        <end position="369"/>
    </location>
</feature>
<feature type="transmembrane region" description="Helical" evidence="7">
    <location>
        <begin position="289"/>
        <end position="307"/>
    </location>
</feature>
<evidence type="ECO:0000256" key="2">
    <source>
        <dbReference type="ARBA" id="ARBA00022448"/>
    </source>
</evidence>
<dbReference type="InterPro" id="IPR010290">
    <property type="entry name" value="TM_effector"/>
</dbReference>
<reference evidence="10" key="1">
    <citation type="journal article" date="2019" name="Int. J. Syst. Evol. Microbiol.">
        <title>The Global Catalogue of Microorganisms (GCM) 10K type strain sequencing project: providing services to taxonomists for standard genome sequencing and annotation.</title>
        <authorList>
            <consortium name="The Broad Institute Genomics Platform"/>
            <consortium name="The Broad Institute Genome Sequencing Center for Infectious Disease"/>
            <person name="Wu L."/>
            <person name="Ma J."/>
        </authorList>
    </citation>
    <scope>NUCLEOTIDE SEQUENCE [LARGE SCALE GENOMIC DNA]</scope>
    <source>
        <strain evidence="10">CGMCC 1.12791</strain>
    </source>
</reference>
<feature type="transmembrane region" description="Helical" evidence="7">
    <location>
        <begin position="170"/>
        <end position="193"/>
    </location>
</feature>
<keyword evidence="5 7" id="KW-1133">Transmembrane helix</keyword>
<comment type="caution">
    <text evidence="9">The sequence shown here is derived from an EMBL/GenBank/DDBJ whole genome shotgun (WGS) entry which is preliminary data.</text>
</comment>
<dbReference type="Pfam" id="PF05977">
    <property type="entry name" value="MFS_3"/>
    <property type="match status" value="1"/>
</dbReference>